<sequence length="392" mass="41661">MDQIAIVGASAAGLTAAETLRREGYQGRITLIGDEAHVPYDRPPLSKQVLAGQWEPEKTQLRKDEQIADLNAEFRLGAPAASLDLDAREVVLADDTRVGYDGLVIATGVAPRTLPFGHDLAGVHVLRTLEHASTLRAELLAEPKTVVIGAGFLGAEVAATARTLGLDVTLVDPLPVPMARQLGETVGKLLEQLHRDNGVRVLMDTGVTEMLGSDGHVIGVRLADGNGAAGTVLDAGCVLVAIGAAPVTGWLENSGLTIDNGVVCDSRCQAAPGVYAAGDVANWEHPRYGRMRLEHRMNATEQGMAVARNLLGADQEFAPVPYFWTDQYDAKVQAYGLVGEGLEYAVVAGDPGERKFAALYGRDGVVTGGVGWNLPREIRKLRQSVVDRVPMP</sequence>
<dbReference type="PRINTS" id="PR00368">
    <property type="entry name" value="FADPNR"/>
</dbReference>
<comment type="caution">
    <text evidence="7">The sequence shown here is derived from an EMBL/GenBank/DDBJ whole genome shotgun (WGS) entry which is preliminary data.</text>
</comment>
<evidence type="ECO:0000256" key="1">
    <source>
        <dbReference type="ARBA" id="ARBA00001974"/>
    </source>
</evidence>
<evidence type="ECO:0000256" key="3">
    <source>
        <dbReference type="ARBA" id="ARBA00022827"/>
    </source>
</evidence>
<protein>
    <submittedName>
        <fullName evidence="7">NAD/ferredoxin-dependent reductase-like protein</fullName>
    </submittedName>
</protein>
<evidence type="ECO:0000259" key="6">
    <source>
        <dbReference type="Pfam" id="PF14759"/>
    </source>
</evidence>
<feature type="domain" description="Reductase C-terminal" evidence="6">
    <location>
        <begin position="322"/>
        <end position="387"/>
    </location>
</feature>
<dbReference type="SUPFAM" id="SSF55424">
    <property type="entry name" value="FAD/NAD-linked reductases, dimerisation (C-terminal) domain"/>
    <property type="match status" value="1"/>
</dbReference>
<dbReference type="Pfam" id="PF14759">
    <property type="entry name" value="Reductase_C"/>
    <property type="match status" value="1"/>
</dbReference>
<evidence type="ECO:0000259" key="5">
    <source>
        <dbReference type="Pfam" id="PF07992"/>
    </source>
</evidence>
<dbReference type="SUPFAM" id="SSF51905">
    <property type="entry name" value="FAD/NAD(P)-binding domain"/>
    <property type="match status" value="2"/>
</dbReference>
<keyword evidence="3" id="KW-0274">FAD</keyword>
<dbReference type="InterPro" id="IPR036188">
    <property type="entry name" value="FAD/NAD-bd_sf"/>
</dbReference>
<proteinExistence type="predicted"/>
<dbReference type="Gene3D" id="3.50.50.60">
    <property type="entry name" value="FAD/NAD(P)-binding domain"/>
    <property type="match status" value="2"/>
</dbReference>
<evidence type="ECO:0000313" key="8">
    <source>
        <dbReference type="Proteomes" id="UP000256269"/>
    </source>
</evidence>
<keyword evidence="2" id="KW-0285">Flavoprotein</keyword>
<dbReference type="PRINTS" id="PR00411">
    <property type="entry name" value="PNDRDTASEI"/>
</dbReference>
<accession>A0A3E0H5Y8</accession>
<dbReference type="EMBL" id="QUNO01000014">
    <property type="protein sequence ID" value="REH38294.1"/>
    <property type="molecule type" value="Genomic_DNA"/>
</dbReference>
<reference evidence="7 8" key="1">
    <citation type="submission" date="2018-08" db="EMBL/GenBank/DDBJ databases">
        <title>Genomic Encyclopedia of Archaeal and Bacterial Type Strains, Phase II (KMG-II): from individual species to whole genera.</title>
        <authorList>
            <person name="Goeker M."/>
        </authorList>
    </citation>
    <scope>NUCLEOTIDE SEQUENCE [LARGE SCALE GENOMIC DNA]</scope>
    <source>
        <strain evidence="7 8">DSM 45791</strain>
    </source>
</reference>
<dbReference type="InterPro" id="IPR023753">
    <property type="entry name" value="FAD/NAD-binding_dom"/>
</dbReference>
<evidence type="ECO:0000256" key="2">
    <source>
        <dbReference type="ARBA" id="ARBA00022630"/>
    </source>
</evidence>
<dbReference type="Gene3D" id="3.30.390.30">
    <property type="match status" value="1"/>
</dbReference>
<dbReference type="InterPro" id="IPR016156">
    <property type="entry name" value="FAD/NAD-linked_Rdtase_dimer_sf"/>
</dbReference>
<organism evidence="7 8">
    <name type="scientific">Kutzneria buriramensis</name>
    <dbReference type="NCBI Taxonomy" id="1045776"/>
    <lineage>
        <taxon>Bacteria</taxon>
        <taxon>Bacillati</taxon>
        <taxon>Actinomycetota</taxon>
        <taxon>Actinomycetes</taxon>
        <taxon>Pseudonocardiales</taxon>
        <taxon>Pseudonocardiaceae</taxon>
        <taxon>Kutzneria</taxon>
    </lineage>
</organism>
<dbReference type="Pfam" id="PF07992">
    <property type="entry name" value="Pyr_redox_2"/>
    <property type="match status" value="1"/>
</dbReference>
<name>A0A3E0H5Y8_9PSEU</name>
<dbReference type="InterPro" id="IPR028202">
    <property type="entry name" value="Reductase_C"/>
</dbReference>
<dbReference type="PANTHER" id="PTHR43557:SF2">
    <property type="entry name" value="RIESKE DOMAIN-CONTAINING PROTEIN-RELATED"/>
    <property type="match status" value="1"/>
</dbReference>
<dbReference type="RefSeq" id="WP_116179129.1">
    <property type="nucleotide sequence ID" value="NZ_CP144375.1"/>
</dbReference>
<evidence type="ECO:0000256" key="4">
    <source>
        <dbReference type="ARBA" id="ARBA00023002"/>
    </source>
</evidence>
<dbReference type="GO" id="GO:0005737">
    <property type="term" value="C:cytoplasm"/>
    <property type="evidence" value="ECO:0007669"/>
    <property type="project" value="TreeGrafter"/>
</dbReference>
<dbReference type="InterPro" id="IPR050446">
    <property type="entry name" value="FAD-oxidoreductase/Apoptosis"/>
</dbReference>
<dbReference type="GO" id="GO:0016651">
    <property type="term" value="F:oxidoreductase activity, acting on NAD(P)H"/>
    <property type="evidence" value="ECO:0007669"/>
    <property type="project" value="TreeGrafter"/>
</dbReference>
<gene>
    <name evidence="7" type="ORF">BCF44_114320</name>
</gene>
<dbReference type="PANTHER" id="PTHR43557">
    <property type="entry name" value="APOPTOSIS-INDUCING FACTOR 1"/>
    <property type="match status" value="1"/>
</dbReference>
<dbReference type="AlphaFoldDB" id="A0A3E0H5Y8"/>
<dbReference type="OrthoDB" id="4475657at2"/>
<keyword evidence="8" id="KW-1185">Reference proteome</keyword>
<comment type="cofactor">
    <cofactor evidence="1">
        <name>FAD</name>
        <dbReference type="ChEBI" id="CHEBI:57692"/>
    </cofactor>
</comment>
<evidence type="ECO:0000313" key="7">
    <source>
        <dbReference type="EMBL" id="REH38294.1"/>
    </source>
</evidence>
<keyword evidence="4" id="KW-0560">Oxidoreductase</keyword>
<dbReference type="Proteomes" id="UP000256269">
    <property type="component" value="Unassembled WGS sequence"/>
</dbReference>
<feature type="domain" description="FAD/NAD(P)-binding" evidence="5">
    <location>
        <begin position="3"/>
        <end position="303"/>
    </location>
</feature>